<comment type="caution">
    <text evidence="1">The sequence shown here is derived from an EMBL/GenBank/DDBJ whole genome shotgun (WGS) entry which is preliminary data.</text>
</comment>
<name>A0ABP9SBC4_9GAMM</name>
<sequence length="239" mass="26593">MNPERKIFKAIYLLLEKYHRLYGLEVYLFSGGHGAGYAGFQVAANRCWDTHHNDLNYGAISGRPLPLVAYLPHVGIPSWAAGRQLEMVGWETARTLAILDWHERNLALASLFRDNAAAIARWRADYSVEQSEQYLLMINLAGLLAAKASDFPRLPSQCLSEYDPTAVDQVRTQLARLGLESEHHGVMGIPGCMVTRHGKALVGEEVVDVWQRRLNGDTPQQIADALLRMKNDLSPVGCG</sequence>
<evidence type="ECO:0000313" key="1">
    <source>
        <dbReference type="EMBL" id="GAA5193060.1"/>
    </source>
</evidence>
<dbReference type="EMBL" id="BAABLF010000014">
    <property type="protein sequence ID" value="GAA5193060.1"/>
    <property type="molecule type" value="Genomic_DNA"/>
</dbReference>
<gene>
    <name evidence="1" type="ORF">GCM10025772_23640</name>
</gene>
<keyword evidence="2" id="KW-1185">Reference proteome</keyword>
<accession>A0ABP9SBC4</accession>
<dbReference type="Proteomes" id="UP001501600">
    <property type="component" value="Unassembled WGS sequence"/>
</dbReference>
<organism evidence="1 2">
    <name type="scientific">Ferrimonas gelatinilytica</name>
    <dbReference type="NCBI Taxonomy" id="1255257"/>
    <lineage>
        <taxon>Bacteria</taxon>
        <taxon>Pseudomonadati</taxon>
        <taxon>Pseudomonadota</taxon>
        <taxon>Gammaproteobacteria</taxon>
        <taxon>Alteromonadales</taxon>
        <taxon>Ferrimonadaceae</taxon>
        <taxon>Ferrimonas</taxon>
    </lineage>
</organism>
<dbReference type="RefSeq" id="WP_345317269.1">
    <property type="nucleotide sequence ID" value="NZ_BAABLF010000014.1"/>
</dbReference>
<protein>
    <submittedName>
        <fullName evidence="1">Uncharacterized protein</fullName>
    </submittedName>
</protein>
<proteinExistence type="predicted"/>
<evidence type="ECO:0000313" key="2">
    <source>
        <dbReference type="Proteomes" id="UP001501600"/>
    </source>
</evidence>
<reference evidence="2" key="1">
    <citation type="journal article" date="2019" name="Int. J. Syst. Evol. Microbiol.">
        <title>The Global Catalogue of Microorganisms (GCM) 10K type strain sequencing project: providing services to taxonomists for standard genome sequencing and annotation.</title>
        <authorList>
            <consortium name="The Broad Institute Genomics Platform"/>
            <consortium name="The Broad Institute Genome Sequencing Center for Infectious Disease"/>
            <person name="Wu L."/>
            <person name="Ma J."/>
        </authorList>
    </citation>
    <scope>NUCLEOTIDE SEQUENCE [LARGE SCALE GENOMIC DNA]</scope>
    <source>
        <strain evidence="2">JCM 18720</strain>
    </source>
</reference>